<dbReference type="Pfam" id="PF20339">
    <property type="entry name" value="DUF6634"/>
    <property type="match status" value="1"/>
</dbReference>
<keyword evidence="4" id="KW-1185">Reference proteome</keyword>
<evidence type="ECO:0000313" key="4">
    <source>
        <dbReference type="Proteomes" id="UP000182045"/>
    </source>
</evidence>
<sequence>MRNHFNPHHPMRHLISTVAETLLRDDPEYQETPATLPPVFRRMYQEFLRFPEHGSRTPSLVDLLHHLKRLDASCPSEGDLEGAPELCRWALVRRPASAYCQLTGYAAAHPRFEWGAPIVTSSVFQLDREFRWARTWSRFYLLSEFAPPTLRRMQAGGLISGDAELVDLG</sequence>
<dbReference type="AlphaFoldDB" id="A0A0P7YQJ0"/>
<dbReference type="STRING" id="1666912.Ga0058931_0738"/>
<comment type="caution">
    <text evidence="2">The sequence shown here is derived from an EMBL/GenBank/DDBJ whole genome shotgun (WGS) entry which is preliminary data.</text>
</comment>
<dbReference type="InterPro" id="IPR046574">
    <property type="entry name" value="DUF6634"/>
</dbReference>
<accession>A0A0P7YQJ0</accession>
<gene>
    <name evidence="1" type="ORF">Ga0058931_0738</name>
    <name evidence="2" type="ORF">HLUCCA05_14515</name>
</gene>
<evidence type="ECO:0000313" key="2">
    <source>
        <dbReference type="EMBL" id="KPP91277.1"/>
    </source>
</evidence>
<dbReference type="EMBL" id="LJSG01000014">
    <property type="protein sequence ID" value="KPP91277.1"/>
    <property type="molecule type" value="Genomic_DNA"/>
</dbReference>
<name>A0A0P7YQJ0_9RHOB</name>
<proteinExistence type="predicted"/>
<dbReference type="EMBL" id="FBYC01000004">
    <property type="protein sequence ID" value="CUX80033.1"/>
    <property type="molecule type" value="Genomic_DNA"/>
</dbReference>
<evidence type="ECO:0000313" key="3">
    <source>
        <dbReference type="Proteomes" id="UP000050413"/>
    </source>
</evidence>
<dbReference type="Proteomes" id="UP000050413">
    <property type="component" value="Unassembled WGS sequence"/>
</dbReference>
<protein>
    <submittedName>
        <fullName evidence="2">Uncharacterized protein</fullName>
    </submittedName>
</protein>
<dbReference type="Proteomes" id="UP000182045">
    <property type="component" value="Unassembled WGS sequence"/>
</dbReference>
<evidence type="ECO:0000313" key="1">
    <source>
        <dbReference type="EMBL" id="CUX80033.1"/>
    </source>
</evidence>
<reference evidence="2 3" key="1">
    <citation type="submission" date="2015-09" db="EMBL/GenBank/DDBJ databases">
        <title>Identification and resolution of microdiversity through metagenomic sequencing of parallel consortia.</title>
        <authorList>
            <person name="Nelson W.C."/>
            <person name="Romine M.F."/>
            <person name="Lindemann S.R."/>
        </authorList>
    </citation>
    <scope>NUCLEOTIDE SEQUENCE [LARGE SCALE GENOMIC DNA]</scope>
    <source>
        <strain evidence="2">HL-91</strain>
    </source>
</reference>
<reference evidence="1 4" key="2">
    <citation type="submission" date="2016-01" db="EMBL/GenBank/DDBJ databases">
        <authorList>
            <person name="Varghese N."/>
        </authorList>
    </citation>
    <scope>NUCLEOTIDE SEQUENCE [LARGE SCALE GENOMIC DNA]</scope>
    <source>
        <strain evidence="1 4">HL-91</strain>
    </source>
</reference>
<organism evidence="2 3">
    <name type="scientific">Roseibaca calidilacus</name>
    <dbReference type="NCBI Taxonomy" id="1666912"/>
    <lineage>
        <taxon>Bacteria</taxon>
        <taxon>Pseudomonadati</taxon>
        <taxon>Pseudomonadota</taxon>
        <taxon>Alphaproteobacteria</taxon>
        <taxon>Rhodobacterales</taxon>
        <taxon>Paracoccaceae</taxon>
        <taxon>Roseinatronobacter</taxon>
    </lineage>
</organism>